<feature type="transmembrane region" description="Helical" evidence="7">
    <location>
        <begin position="371"/>
        <end position="393"/>
    </location>
</feature>
<evidence type="ECO:0000256" key="7">
    <source>
        <dbReference type="SAM" id="Phobius"/>
    </source>
</evidence>
<evidence type="ECO:0000256" key="4">
    <source>
        <dbReference type="ARBA" id="ARBA00022692"/>
    </source>
</evidence>
<feature type="domain" description="Type II secretion system protein GspF" evidence="8">
    <location>
        <begin position="73"/>
        <end position="187"/>
    </location>
</feature>
<dbReference type="InterPro" id="IPR003004">
    <property type="entry name" value="GspF/PilC"/>
</dbReference>
<feature type="domain" description="Type II secretion system protein GspF" evidence="8">
    <location>
        <begin position="268"/>
        <end position="389"/>
    </location>
</feature>
<keyword evidence="6 7" id="KW-0472">Membrane</keyword>
<dbReference type="InterPro" id="IPR018076">
    <property type="entry name" value="T2SS_GspF_dom"/>
</dbReference>
<evidence type="ECO:0000313" key="9">
    <source>
        <dbReference type="EMBL" id="KIE05110.1"/>
    </source>
</evidence>
<comment type="similarity">
    <text evidence="2">Belongs to the GSP F family.</text>
</comment>
<evidence type="ECO:0000256" key="5">
    <source>
        <dbReference type="ARBA" id="ARBA00022989"/>
    </source>
</evidence>
<dbReference type="Proteomes" id="UP000031258">
    <property type="component" value="Unassembled WGS sequence"/>
</dbReference>
<keyword evidence="4 7" id="KW-0812">Transmembrane</keyword>
<reference evidence="9 10" key="1">
    <citation type="submission" date="2014-11" db="EMBL/GenBank/DDBJ databases">
        <title>A Rickettsiales Symbiont of Amoebae With Ancient Features.</title>
        <authorList>
            <person name="Schulz F."/>
            <person name="Martijn J."/>
            <person name="Wascher F."/>
            <person name="Kostanjsek R."/>
            <person name="Ettema T.J."/>
            <person name="Horn M."/>
        </authorList>
    </citation>
    <scope>NUCLEOTIDE SEQUENCE [LARGE SCALE GENOMIC DNA]</scope>
    <source>
        <strain evidence="9 10">UWC36</strain>
    </source>
</reference>
<evidence type="ECO:0000256" key="3">
    <source>
        <dbReference type="ARBA" id="ARBA00022475"/>
    </source>
</evidence>
<dbReference type="PANTHER" id="PTHR30012">
    <property type="entry name" value="GENERAL SECRETION PATHWAY PROTEIN"/>
    <property type="match status" value="1"/>
</dbReference>
<accession>A0A0C1QYP8</accession>
<protein>
    <submittedName>
        <fullName evidence="9">Type IV fimbrial assembly protein PilC</fullName>
    </submittedName>
</protein>
<feature type="transmembrane region" description="Helical" evidence="7">
    <location>
        <begin position="217"/>
        <end position="244"/>
    </location>
</feature>
<evidence type="ECO:0000313" key="10">
    <source>
        <dbReference type="Proteomes" id="UP000031258"/>
    </source>
</evidence>
<sequence>MALYSYKALNEEGKVVKGKISARNEQELEAKLKQSSFDLISAEELKSSGVSFFNKASLQDLILICVHLHQLEKAGVPILDSIGDLKEDSDSQTIKNVMMDVHDSLKSGKLLSVALAEHSKIFDNVFISLVAAGEKTGSFAEIFGHLEHHLKWILDIKTKIKKATMYPIFLFFLLMGVIMIMMVYVIPKLTVFLLAQNIPLPFYTKALIATSEFVVNYWYVVLCGPVIFYGLIKFLCWASLAIAYQVDAIILKLPYVGLVIRKLEISRFCHFFALTYKSGMGILECLAIAGSVVQNHVLKESIEAAKTGVSEGQKITNALKATGQFPSLVIRMFKVGENSGNLDGSLQNVNHFYDQEVNDAVNGIVSFLQPALTLVMGAILGWITISVFGPVYASFGGIK</sequence>
<dbReference type="OrthoDB" id="9805682at2"/>
<dbReference type="GO" id="GO:0005886">
    <property type="term" value="C:plasma membrane"/>
    <property type="evidence" value="ECO:0007669"/>
    <property type="project" value="UniProtKB-SubCell"/>
</dbReference>
<dbReference type="RefSeq" id="WP_039457237.1">
    <property type="nucleotide sequence ID" value="NZ_JSWE01000124.1"/>
</dbReference>
<gene>
    <name evidence="9" type="ORF">NF27_EY02060</name>
</gene>
<dbReference type="EMBL" id="JSWE01000124">
    <property type="protein sequence ID" value="KIE05110.1"/>
    <property type="molecule type" value="Genomic_DNA"/>
</dbReference>
<organism evidence="9 10">
    <name type="scientific">Candidatus Jidaibacter acanthamoebae</name>
    <dbReference type="NCBI Taxonomy" id="86105"/>
    <lineage>
        <taxon>Bacteria</taxon>
        <taxon>Pseudomonadati</taxon>
        <taxon>Pseudomonadota</taxon>
        <taxon>Alphaproteobacteria</taxon>
        <taxon>Rickettsiales</taxon>
        <taxon>Candidatus Midichloriaceae</taxon>
        <taxon>Candidatus Jidaibacter</taxon>
    </lineage>
</organism>
<evidence type="ECO:0000259" key="8">
    <source>
        <dbReference type="Pfam" id="PF00482"/>
    </source>
</evidence>
<proteinExistence type="inferred from homology"/>
<comment type="subcellular location">
    <subcellularLocation>
        <location evidence="1">Cell membrane</location>
        <topology evidence="1">Multi-pass membrane protein</topology>
    </subcellularLocation>
</comment>
<dbReference type="PRINTS" id="PR00812">
    <property type="entry name" value="BCTERIALGSPF"/>
</dbReference>
<dbReference type="AlphaFoldDB" id="A0A0C1QYP8"/>
<dbReference type="PANTHER" id="PTHR30012:SF0">
    <property type="entry name" value="TYPE II SECRETION SYSTEM PROTEIN F-RELATED"/>
    <property type="match status" value="1"/>
</dbReference>
<dbReference type="Gene3D" id="1.20.81.30">
    <property type="entry name" value="Type II secretion system (T2SS), domain F"/>
    <property type="match status" value="2"/>
</dbReference>
<comment type="caution">
    <text evidence="9">The sequence shown here is derived from an EMBL/GenBank/DDBJ whole genome shotgun (WGS) entry which is preliminary data.</text>
</comment>
<feature type="transmembrane region" description="Helical" evidence="7">
    <location>
        <begin position="166"/>
        <end position="186"/>
    </location>
</feature>
<dbReference type="Pfam" id="PF00482">
    <property type="entry name" value="T2SSF"/>
    <property type="match status" value="2"/>
</dbReference>
<keyword evidence="5 7" id="KW-1133">Transmembrane helix</keyword>
<evidence type="ECO:0000256" key="6">
    <source>
        <dbReference type="ARBA" id="ARBA00023136"/>
    </source>
</evidence>
<dbReference type="STRING" id="86105.NF27_EY02060"/>
<keyword evidence="3" id="KW-1003">Cell membrane</keyword>
<evidence type="ECO:0000256" key="2">
    <source>
        <dbReference type="ARBA" id="ARBA00005745"/>
    </source>
</evidence>
<evidence type="ECO:0000256" key="1">
    <source>
        <dbReference type="ARBA" id="ARBA00004651"/>
    </source>
</evidence>
<keyword evidence="10" id="KW-1185">Reference proteome</keyword>
<dbReference type="InterPro" id="IPR042094">
    <property type="entry name" value="T2SS_GspF_sf"/>
</dbReference>
<name>A0A0C1QYP8_9RICK</name>